<organism evidence="6">
    <name type="scientific">Trypanosoma vivax (strain Y486)</name>
    <dbReference type="NCBI Taxonomy" id="1055687"/>
    <lineage>
        <taxon>Eukaryota</taxon>
        <taxon>Discoba</taxon>
        <taxon>Euglenozoa</taxon>
        <taxon>Kinetoplastea</taxon>
        <taxon>Metakinetoplastina</taxon>
        <taxon>Trypanosomatida</taxon>
        <taxon>Trypanosomatidae</taxon>
        <taxon>Trypanosoma</taxon>
        <taxon>Duttonella</taxon>
    </lineage>
</organism>
<dbReference type="SMART" id="SM00355">
    <property type="entry name" value="ZnF_C2H2"/>
    <property type="match status" value="4"/>
</dbReference>
<dbReference type="GO" id="GO:0042273">
    <property type="term" value="P:ribosomal large subunit biogenesis"/>
    <property type="evidence" value="ECO:0007669"/>
    <property type="project" value="TreeGrafter"/>
</dbReference>
<dbReference type="GO" id="GO:0030687">
    <property type="term" value="C:preribosome, large subunit precursor"/>
    <property type="evidence" value="ECO:0007669"/>
    <property type="project" value="TreeGrafter"/>
</dbReference>
<dbReference type="AlphaFoldDB" id="G0TX23"/>
<dbReference type="EMBL" id="HE573022">
    <property type="protein sequence ID" value="CCC48512.1"/>
    <property type="molecule type" value="Genomic_DNA"/>
</dbReference>
<dbReference type="InterPro" id="IPR041661">
    <property type="entry name" value="ZN622/Rei1/Reh1_Znf-C2H2"/>
</dbReference>
<keyword evidence="2 4" id="KW-0863">Zinc-finger</keyword>
<dbReference type="SUPFAM" id="SSF57667">
    <property type="entry name" value="beta-beta-alpha zinc fingers"/>
    <property type="match status" value="1"/>
</dbReference>
<evidence type="ECO:0000259" key="5">
    <source>
        <dbReference type="PROSITE" id="PS50157"/>
    </source>
</evidence>
<dbReference type="InterPro" id="IPR022755">
    <property type="entry name" value="Znf_C2H2_jaz"/>
</dbReference>
<dbReference type="InterPro" id="IPR040025">
    <property type="entry name" value="Znf622/Rei1/Reh1"/>
</dbReference>
<dbReference type="Gene3D" id="3.30.160.60">
    <property type="entry name" value="Classic Zinc Finger"/>
    <property type="match status" value="1"/>
</dbReference>
<keyword evidence="1" id="KW-0479">Metal-binding</keyword>
<reference evidence="6" key="1">
    <citation type="journal article" date="2012" name="Proc. Natl. Acad. Sci. U.S.A.">
        <title>Antigenic diversity is generated by distinct evolutionary mechanisms in African trypanosome species.</title>
        <authorList>
            <person name="Jackson A.P."/>
            <person name="Berry A."/>
            <person name="Aslett M."/>
            <person name="Allison H.C."/>
            <person name="Burton P."/>
            <person name="Vavrova-Anderson J."/>
            <person name="Brown R."/>
            <person name="Browne H."/>
            <person name="Corton N."/>
            <person name="Hauser H."/>
            <person name="Gamble J."/>
            <person name="Gilderthorp R."/>
            <person name="Marcello L."/>
            <person name="McQuillan J."/>
            <person name="Otto T.D."/>
            <person name="Quail M.A."/>
            <person name="Sanders M.J."/>
            <person name="van Tonder A."/>
            <person name="Ginger M.L."/>
            <person name="Field M.C."/>
            <person name="Barry J.D."/>
            <person name="Hertz-Fowler C."/>
            <person name="Berriman M."/>
        </authorList>
    </citation>
    <scope>NUCLEOTIDE SEQUENCE</scope>
    <source>
        <strain evidence="6">Y486</strain>
    </source>
</reference>
<gene>
    <name evidence="6" type="ORF">TVY486_0603030</name>
</gene>
<keyword evidence="3" id="KW-0862">Zinc</keyword>
<evidence type="ECO:0000256" key="4">
    <source>
        <dbReference type="PROSITE-ProRule" id="PRU00042"/>
    </source>
</evidence>
<evidence type="ECO:0000256" key="3">
    <source>
        <dbReference type="ARBA" id="ARBA00022833"/>
    </source>
</evidence>
<evidence type="ECO:0000256" key="2">
    <source>
        <dbReference type="ARBA" id="ARBA00022771"/>
    </source>
</evidence>
<proteinExistence type="predicted"/>
<dbReference type="PROSITE" id="PS50157">
    <property type="entry name" value="ZINC_FINGER_C2H2_2"/>
    <property type="match status" value="1"/>
</dbReference>
<evidence type="ECO:0000313" key="6">
    <source>
        <dbReference type="EMBL" id="CCC48512.1"/>
    </source>
</evidence>
<dbReference type="PANTHER" id="PTHR13182:SF8">
    <property type="entry name" value="CYTOPLASMIC 60S SUBUNIT BIOGENESIS FACTOR ZNF622"/>
    <property type="match status" value="1"/>
</dbReference>
<dbReference type="GO" id="GO:0008270">
    <property type="term" value="F:zinc ion binding"/>
    <property type="evidence" value="ECO:0007669"/>
    <property type="project" value="UniProtKB-KW"/>
</dbReference>
<evidence type="ECO:0000256" key="1">
    <source>
        <dbReference type="ARBA" id="ARBA00022723"/>
    </source>
</evidence>
<dbReference type="VEuPathDB" id="TriTrypDB:TvY486_0603030"/>
<dbReference type="PANTHER" id="PTHR13182">
    <property type="entry name" value="ZINC FINGER PROTEIN 622"/>
    <property type="match status" value="1"/>
</dbReference>
<feature type="domain" description="C2H2-type" evidence="5">
    <location>
        <begin position="68"/>
        <end position="95"/>
    </location>
</feature>
<protein>
    <submittedName>
        <fullName evidence="6">Putative conserved zinc-finger protein</fullName>
    </submittedName>
</protein>
<dbReference type="PROSITE" id="PS00028">
    <property type="entry name" value="ZINC_FINGER_C2H2_1"/>
    <property type="match status" value="1"/>
</dbReference>
<sequence length="380" mass="43131">MAARVPQCGTCGATFESVEDARRHYTSELHIHNVRLRVEGRRPLTAQEFRHVCSEAEDTVDGGGCPSFACKLCKKNFRSVQTLQSHVRSKKTFRSVQTLQSHVRSTAHLIKKEQRILARESDTATVLTNISASVAIGLHRRHNNKRLKGSVHMPSRVGSKVPMDDREEDASEVRCFLCGALAESAKENIAHLAKVHEFTIPLRDKCADPEGLVAYLARKINGLVCLVCGERTKSFVSLEALRAHMREKNHERIILGPEYEEFYTISLADADIGERLDLGSNELVLGNRRRCLHKREYEVPRPRKKEGGEAAEKHRALLASEQEMKLAVRREQREVMRPYNNELKRLTRQQAAHFHDLQLQVNLRSNKLHPKGYDGEGKVN</sequence>
<name>G0TX23_TRYVY</name>
<dbReference type="Pfam" id="PF12756">
    <property type="entry name" value="zf-C2H2_2"/>
    <property type="match status" value="1"/>
</dbReference>
<dbReference type="InterPro" id="IPR036236">
    <property type="entry name" value="Znf_C2H2_sf"/>
</dbReference>
<accession>G0TX23</accession>
<dbReference type="Pfam" id="PF12171">
    <property type="entry name" value="zf-C2H2_jaz"/>
    <property type="match status" value="1"/>
</dbReference>
<dbReference type="InterPro" id="IPR013087">
    <property type="entry name" value="Znf_C2H2_type"/>
</dbReference>